<sequence>MSKNEIVLQLLDSYFNPVILQQSRLNLEITSVNSSRFLTWDTMDNKDGSYICSYMAKDFGTMRFVLLLMENIYVLNIPPQFASVPSKLQATEDLISPRFSKIYKIKQPK</sequence>
<name>A0A2Z6N1W1_TRISU</name>
<dbReference type="EMBL" id="DF973615">
    <property type="protein sequence ID" value="GAU36073.1"/>
    <property type="molecule type" value="Genomic_DNA"/>
</dbReference>
<gene>
    <name evidence="1" type="ORF">TSUD_320360</name>
</gene>
<accession>A0A2Z6N1W1</accession>
<reference evidence="2" key="1">
    <citation type="journal article" date="2017" name="Front. Plant Sci.">
        <title>Climate Clever Clovers: New Paradigm to Reduce the Environmental Footprint of Ruminants by Breeding Low Methanogenic Forages Utilizing Haplotype Variation.</title>
        <authorList>
            <person name="Kaur P."/>
            <person name="Appels R."/>
            <person name="Bayer P.E."/>
            <person name="Keeble-Gagnere G."/>
            <person name="Wang J."/>
            <person name="Hirakawa H."/>
            <person name="Shirasawa K."/>
            <person name="Vercoe P."/>
            <person name="Stefanova K."/>
            <person name="Durmic Z."/>
            <person name="Nichols P."/>
            <person name="Revell C."/>
            <person name="Isobe S.N."/>
            <person name="Edwards D."/>
            <person name="Erskine W."/>
        </authorList>
    </citation>
    <scope>NUCLEOTIDE SEQUENCE [LARGE SCALE GENOMIC DNA]</scope>
    <source>
        <strain evidence="2">cv. Daliak</strain>
    </source>
</reference>
<organism evidence="1 2">
    <name type="scientific">Trifolium subterraneum</name>
    <name type="common">Subterranean clover</name>
    <dbReference type="NCBI Taxonomy" id="3900"/>
    <lineage>
        <taxon>Eukaryota</taxon>
        <taxon>Viridiplantae</taxon>
        <taxon>Streptophyta</taxon>
        <taxon>Embryophyta</taxon>
        <taxon>Tracheophyta</taxon>
        <taxon>Spermatophyta</taxon>
        <taxon>Magnoliopsida</taxon>
        <taxon>eudicotyledons</taxon>
        <taxon>Gunneridae</taxon>
        <taxon>Pentapetalae</taxon>
        <taxon>rosids</taxon>
        <taxon>fabids</taxon>
        <taxon>Fabales</taxon>
        <taxon>Fabaceae</taxon>
        <taxon>Papilionoideae</taxon>
        <taxon>50 kb inversion clade</taxon>
        <taxon>NPAAA clade</taxon>
        <taxon>Hologalegina</taxon>
        <taxon>IRL clade</taxon>
        <taxon>Trifolieae</taxon>
        <taxon>Trifolium</taxon>
    </lineage>
</organism>
<keyword evidence="2" id="KW-1185">Reference proteome</keyword>
<evidence type="ECO:0000313" key="2">
    <source>
        <dbReference type="Proteomes" id="UP000242715"/>
    </source>
</evidence>
<evidence type="ECO:0000313" key="1">
    <source>
        <dbReference type="EMBL" id="GAU36073.1"/>
    </source>
</evidence>
<dbReference type="AlphaFoldDB" id="A0A2Z6N1W1"/>
<protein>
    <submittedName>
        <fullName evidence="1">Uncharacterized protein</fullName>
    </submittedName>
</protein>
<dbReference type="Proteomes" id="UP000242715">
    <property type="component" value="Unassembled WGS sequence"/>
</dbReference>
<dbReference type="OrthoDB" id="5334309at2759"/>
<proteinExistence type="predicted"/>